<evidence type="ECO:0008006" key="4">
    <source>
        <dbReference type="Google" id="ProtNLM"/>
    </source>
</evidence>
<dbReference type="EMBL" id="MFIX01000030">
    <property type="protein sequence ID" value="OGG06207.1"/>
    <property type="molecule type" value="Genomic_DNA"/>
</dbReference>
<gene>
    <name evidence="2" type="ORF">A3F83_16010</name>
</gene>
<evidence type="ECO:0000256" key="1">
    <source>
        <dbReference type="SAM" id="SignalP"/>
    </source>
</evidence>
<dbReference type="Proteomes" id="UP000179129">
    <property type="component" value="Unassembled WGS sequence"/>
</dbReference>
<dbReference type="SUPFAM" id="SSF56935">
    <property type="entry name" value="Porins"/>
    <property type="match status" value="1"/>
</dbReference>
<dbReference type="NCBIfam" id="NF033709">
    <property type="entry name" value="PorV_fam"/>
    <property type="match status" value="1"/>
</dbReference>
<dbReference type="STRING" id="1817867.A3F83_16010"/>
<dbReference type="Gene3D" id="2.40.160.60">
    <property type="entry name" value="Outer membrane protein transport protein (OMPP1/FadL/TodX)"/>
    <property type="match status" value="1"/>
</dbReference>
<comment type="caution">
    <text evidence="2">The sequence shown here is derived from an EMBL/GenBank/DDBJ whole genome shotgun (WGS) entry which is preliminary data.</text>
</comment>
<accession>A0A1F5Z1Z3</accession>
<feature type="signal peptide" evidence="1">
    <location>
        <begin position="1"/>
        <end position="28"/>
    </location>
</feature>
<feature type="chain" id="PRO_5009522796" description="PorV/PorQ family protein" evidence="1">
    <location>
        <begin position="29"/>
        <end position="376"/>
    </location>
</feature>
<evidence type="ECO:0000313" key="2">
    <source>
        <dbReference type="EMBL" id="OGG06207.1"/>
    </source>
</evidence>
<organism evidence="2 3">
    <name type="scientific">Candidatus Glassbacteria bacterium RIFCSPLOWO2_12_FULL_58_11</name>
    <dbReference type="NCBI Taxonomy" id="1817867"/>
    <lineage>
        <taxon>Bacteria</taxon>
        <taxon>Candidatus Glassiibacteriota</taxon>
    </lineage>
</organism>
<keyword evidence="1" id="KW-0732">Signal</keyword>
<sequence>MKRKINRLKTLFSLLAAAAAFGAASALAATGYTGSTNPGAGRVQGLSGVGTRAAEFLTIPVGPRAVGMGGAYAATADEISAIYWNPAGLGFIESREVFLTVIERPLDIRYTYGAIAVPLWQGKLVLGAFLSVLNSGDQEITTEFQPEGTGAFYSAYSLSGGGALAYNFSDRFCAGLVVKEVHEDIFGLTQNAVAFDMGTNYHEELLGVPVRLAFTLTNLGTNMAFGGDRLKVSVDPEDIYPGEDVGRLPRSALRQTSSFELPTSFHLAASADILNLGGQHLIAAVDFAENSNQPISIGLGAELTRKINAKSSASLRAGWRFQQDEVGLTGAERLRGLSAGGGYAYRLYNLTIRADYAYRDLGIIGGNHTYSLSFGF</sequence>
<protein>
    <recommendedName>
        <fullName evidence="4">PorV/PorQ family protein</fullName>
    </recommendedName>
</protein>
<name>A0A1F5Z1Z3_9BACT</name>
<evidence type="ECO:0000313" key="3">
    <source>
        <dbReference type="Proteomes" id="UP000179129"/>
    </source>
</evidence>
<reference evidence="2 3" key="1">
    <citation type="journal article" date="2016" name="Nat. Commun.">
        <title>Thousands of microbial genomes shed light on interconnected biogeochemical processes in an aquifer system.</title>
        <authorList>
            <person name="Anantharaman K."/>
            <person name="Brown C.T."/>
            <person name="Hug L.A."/>
            <person name="Sharon I."/>
            <person name="Castelle C.J."/>
            <person name="Probst A.J."/>
            <person name="Thomas B.C."/>
            <person name="Singh A."/>
            <person name="Wilkins M.J."/>
            <person name="Karaoz U."/>
            <person name="Brodie E.L."/>
            <person name="Williams K.H."/>
            <person name="Hubbard S.S."/>
            <person name="Banfield J.F."/>
        </authorList>
    </citation>
    <scope>NUCLEOTIDE SEQUENCE [LARGE SCALE GENOMIC DNA]</scope>
</reference>
<dbReference type="AlphaFoldDB" id="A0A1F5Z1Z3"/>
<proteinExistence type="predicted"/>